<evidence type="ECO:0008006" key="4">
    <source>
        <dbReference type="Google" id="ProtNLM"/>
    </source>
</evidence>
<protein>
    <recommendedName>
        <fullName evidence="4">Intracellular septation protein A</fullName>
    </recommendedName>
</protein>
<dbReference type="AlphaFoldDB" id="A0A9X8N3P1"/>
<keyword evidence="1" id="KW-0812">Transmembrane</keyword>
<evidence type="ECO:0000256" key="1">
    <source>
        <dbReference type="SAM" id="Phobius"/>
    </source>
</evidence>
<gene>
    <name evidence="2" type="ORF">SAMN05216268_115149</name>
</gene>
<keyword evidence="1" id="KW-1133">Transmembrane helix</keyword>
<dbReference type="RefSeq" id="WP_073447337.1">
    <property type="nucleotide sequence ID" value="NZ_FRBK01000015.1"/>
</dbReference>
<feature type="transmembrane region" description="Helical" evidence="1">
    <location>
        <begin position="142"/>
        <end position="162"/>
    </location>
</feature>
<proteinExistence type="predicted"/>
<evidence type="ECO:0000313" key="2">
    <source>
        <dbReference type="EMBL" id="SHM85712.1"/>
    </source>
</evidence>
<comment type="caution">
    <text evidence="2">The sequence shown here is derived from an EMBL/GenBank/DDBJ whole genome shotgun (WGS) entry which is preliminary data.</text>
</comment>
<dbReference type="EMBL" id="FRBK01000015">
    <property type="protein sequence ID" value="SHM85712.1"/>
    <property type="molecule type" value="Genomic_DNA"/>
</dbReference>
<organism evidence="2 3">
    <name type="scientific">Streptomyces yunnanensis</name>
    <dbReference type="NCBI Taxonomy" id="156453"/>
    <lineage>
        <taxon>Bacteria</taxon>
        <taxon>Bacillati</taxon>
        <taxon>Actinomycetota</taxon>
        <taxon>Actinomycetes</taxon>
        <taxon>Kitasatosporales</taxon>
        <taxon>Streptomycetaceae</taxon>
        <taxon>Streptomyces</taxon>
    </lineage>
</organism>
<sequence>MGVNQWLALVVSSVVPVVQLVRRLATERRLNGPTLFTLSLTACSAAVTLLTGDPRLLLARESYFTAILGLWMLGSVPTRRPFVYTATVRLLPEATARKWEAKGEGTPRFRRAMRVMTGAWSTAFLLDSAARVVMAYSLPVDLVPVLSSALLVAMLVVVVRLGKVYGKRRLA</sequence>
<keyword evidence="1" id="KW-0472">Membrane</keyword>
<evidence type="ECO:0000313" key="3">
    <source>
        <dbReference type="Proteomes" id="UP000184388"/>
    </source>
</evidence>
<name>A0A9X8N3P1_9ACTN</name>
<reference evidence="3" key="1">
    <citation type="submission" date="2016-11" db="EMBL/GenBank/DDBJ databases">
        <authorList>
            <person name="Jaros S."/>
            <person name="Januszkiewicz K."/>
            <person name="Wedrychowicz H."/>
        </authorList>
    </citation>
    <scope>NUCLEOTIDE SEQUENCE [LARGE SCALE GENOMIC DNA]</scope>
    <source>
        <strain evidence="3">CGMCC 4.3555</strain>
    </source>
</reference>
<accession>A0A9X8N3P1</accession>
<dbReference type="Proteomes" id="UP000184388">
    <property type="component" value="Unassembled WGS sequence"/>
</dbReference>
<dbReference type="NCBIfam" id="NF041646">
    <property type="entry name" value="VC0807_fam"/>
    <property type="match status" value="1"/>
</dbReference>